<gene>
    <name evidence="1" type="ORF">DPMN_150427</name>
</gene>
<evidence type="ECO:0000313" key="1">
    <source>
        <dbReference type="EMBL" id="KAH3796852.1"/>
    </source>
</evidence>
<keyword evidence="2" id="KW-1185">Reference proteome</keyword>
<protein>
    <submittedName>
        <fullName evidence="1">Uncharacterized protein</fullName>
    </submittedName>
</protein>
<accession>A0A9D4J6B3</accession>
<comment type="caution">
    <text evidence="1">The sequence shown here is derived from an EMBL/GenBank/DDBJ whole genome shotgun (WGS) entry which is preliminary data.</text>
</comment>
<dbReference type="AlphaFoldDB" id="A0A9D4J6B3"/>
<proteinExistence type="predicted"/>
<sequence length="101" mass="10923">MLLNAQYNIVSDCHVSGCARNICQITCSEVAVIIGSDVQFISVRNGQLITGRKFQLPHGGIAHHHGKLHITSGSALYHYTLTGTLVKKLYEDTGGCDRGNV</sequence>
<reference evidence="1" key="2">
    <citation type="submission" date="2020-11" db="EMBL/GenBank/DDBJ databases">
        <authorList>
            <person name="McCartney M.A."/>
            <person name="Auch B."/>
            <person name="Kono T."/>
            <person name="Mallez S."/>
            <person name="Becker A."/>
            <person name="Gohl D.M."/>
            <person name="Silverstein K.A.T."/>
            <person name="Koren S."/>
            <person name="Bechman K.B."/>
            <person name="Herman A."/>
            <person name="Abrahante J.E."/>
            <person name="Garbe J."/>
        </authorList>
    </citation>
    <scope>NUCLEOTIDE SEQUENCE</scope>
    <source>
        <strain evidence="1">Duluth1</strain>
        <tissue evidence="1">Whole animal</tissue>
    </source>
</reference>
<dbReference type="Proteomes" id="UP000828390">
    <property type="component" value="Unassembled WGS sequence"/>
</dbReference>
<evidence type="ECO:0000313" key="2">
    <source>
        <dbReference type="Proteomes" id="UP000828390"/>
    </source>
</evidence>
<dbReference type="EMBL" id="JAIWYP010000007">
    <property type="protein sequence ID" value="KAH3796852.1"/>
    <property type="molecule type" value="Genomic_DNA"/>
</dbReference>
<reference evidence="1" key="1">
    <citation type="journal article" date="2019" name="bioRxiv">
        <title>The Genome of the Zebra Mussel, Dreissena polymorpha: A Resource for Invasive Species Research.</title>
        <authorList>
            <person name="McCartney M.A."/>
            <person name="Auch B."/>
            <person name="Kono T."/>
            <person name="Mallez S."/>
            <person name="Zhang Y."/>
            <person name="Obille A."/>
            <person name="Becker A."/>
            <person name="Abrahante J.E."/>
            <person name="Garbe J."/>
            <person name="Badalamenti J.P."/>
            <person name="Herman A."/>
            <person name="Mangelson H."/>
            <person name="Liachko I."/>
            <person name="Sullivan S."/>
            <person name="Sone E.D."/>
            <person name="Koren S."/>
            <person name="Silverstein K.A.T."/>
            <person name="Beckman K.B."/>
            <person name="Gohl D.M."/>
        </authorList>
    </citation>
    <scope>NUCLEOTIDE SEQUENCE</scope>
    <source>
        <strain evidence="1">Duluth1</strain>
        <tissue evidence="1">Whole animal</tissue>
    </source>
</reference>
<organism evidence="1 2">
    <name type="scientific">Dreissena polymorpha</name>
    <name type="common">Zebra mussel</name>
    <name type="synonym">Mytilus polymorpha</name>
    <dbReference type="NCBI Taxonomy" id="45954"/>
    <lineage>
        <taxon>Eukaryota</taxon>
        <taxon>Metazoa</taxon>
        <taxon>Spiralia</taxon>
        <taxon>Lophotrochozoa</taxon>
        <taxon>Mollusca</taxon>
        <taxon>Bivalvia</taxon>
        <taxon>Autobranchia</taxon>
        <taxon>Heteroconchia</taxon>
        <taxon>Euheterodonta</taxon>
        <taxon>Imparidentia</taxon>
        <taxon>Neoheterodontei</taxon>
        <taxon>Myida</taxon>
        <taxon>Dreissenoidea</taxon>
        <taxon>Dreissenidae</taxon>
        <taxon>Dreissena</taxon>
    </lineage>
</organism>
<name>A0A9D4J6B3_DREPO</name>